<accession>A0A8D9E0R2</accession>
<reference evidence="1" key="1">
    <citation type="submission" date="2021-05" db="EMBL/GenBank/DDBJ databases">
        <authorList>
            <person name="Alioto T."/>
            <person name="Alioto T."/>
            <person name="Gomez Garrido J."/>
        </authorList>
    </citation>
    <scope>NUCLEOTIDE SEQUENCE</scope>
</reference>
<protein>
    <submittedName>
        <fullName evidence="1">Uncharacterized protein</fullName>
    </submittedName>
</protein>
<name>A0A8D9E0R2_9HEMI</name>
<proteinExistence type="predicted"/>
<dbReference type="AlphaFoldDB" id="A0A8D9E0R2"/>
<organism evidence="1">
    <name type="scientific">Cacopsylla melanoneura</name>
    <dbReference type="NCBI Taxonomy" id="428564"/>
    <lineage>
        <taxon>Eukaryota</taxon>
        <taxon>Metazoa</taxon>
        <taxon>Ecdysozoa</taxon>
        <taxon>Arthropoda</taxon>
        <taxon>Hexapoda</taxon>
        <taxon>Insecta</taxon>
        <taxon>Pterygota</taxon>
        <taxon>Neoptera</taxon>
        <taxon>Paraneoptera</taxon>
        <taxon>Hemiptera</taxon>
        <taxon>Sternorrhyncha</taxon>
        <taxon>Psylloidea</taxon>
        <taxon>Psyllidae</taxon>
        <taxon>Psyllinae</taxon>
        <taxon>Cacopsylla</taxon>
    </lineage>
</organism>
<dbReference type="EMBL" id="HBUF01399588">
    <property type="protein sequence ID" value="CAG6736513.1"/>
    <property type="molecule type" value="Transcribed_RNA"/>
</dbReference>
<sequence length="143" mass="17294">MVYSLILFKKSILAEKIDFLNQKNRVLKKSIFCKKLPSLLTQAIKLYEEKIGAYQQEEHCLRETGEHIIELVEQLPRSIREYKHALRRELDKVNKRLYREEENRLMREKIIDEKKDTVNMLSSRVEDMFCQLQMCERERDTLC</sequence>
<evidence type="ECO:0000313" key="1">
    <source>
        <dbReference type="EMBL" id="CAG6736513.1"/>
    </source>
</evidence>